<proteinExistence type="predicted"/>
<evidence type="ECO:0000313" key="1">
    <source>
        <dbReference type="EMBL" id="AJA08096.1"/>
    </source>
</evidence>
<keyword evidence="2" id="KW-1185">Reference proteome</keyword>
<protein>
    <submittedName>
        <fullName evidence="1">Putative membrane protein</fullName>
    </submittedName>
</protein>
<gene>
    <name evidence="1" type="ORF">SKP52_05855</name>
</gene>
<dbReference type="EMBL" id="CP009122">
    <property type="protein sequence ID" value="AJA08096.1"/>
    <property type="molecule type" value="Genomic_DNA"/>
</dbReference>
<organism evidence="1 2">
    <name type="scientific">Sphingopyxis fribergensis</name>
    <dbReference type="NCBI Taxonomy" id="1515612"/>
    <lineage>
        <taxon>Bacteria</taxon>
        <taxon>Pseudomonadati</taxon>
        <taxon>Pseudomonadota</taxon>
        <taxon>Alphaproteobacteria</taxon>
        <taxon>Sphingomonadales</taxon>
        <taxon>Sphingomonadaceae</taxon>
        <taxon>Sphingopyxis</taxon>
    </lineage>
</organism>
<accession>A0A0A7PDB4</accession>
<dbReference type="Proteomes" id="UP000030907">
    <property type="component" value="Chromosome"/>
</dbReference>
<name>A0A0A7PDB4_9SPHN</name>
<dbReference type="AlphaFoldDB" id="A0A0A7PDB4"/>
<evidence type="ECO:0000313" key="2">
    <source>
        <dbReference type="Proteomes" id="UP000030907"/>
    </source>
</evidence>
<dbReference type="HOGENOM" id="CLU_1712111_0_0_5"/>
<reference evidence="1 2" key="1">
    <citation type="journal article" date="2015" name="Int. J. Syst. Evol. Microbiol.">
        <title>Description of Sphingopyxis fribergensis sp. nov. - a soil bacterium with the ability to degrade styrene and phenylacetic acid.</title>
        <authorList>
            <person name="Oelschlagel M."/>
            <person name="Ruckert C."/>
            <person name="Kalinowski J."/>
            <person name="Schmidt G."/>
            <person name="Schlomann M."/>
            <person name="Tischler D."/>
        </authorList>
    </citation>
    <scope>NUCLEOTIDE SEQUENCE [LARGE SCALE GENOMIC DNA]</scope>
    <source>
        <strain evidence="1 2">Kp5.2</strain>
    </source>
</reference>
<dbReference type="KEGG" id="sphk:SKP52_05855"/>
<sequence length="153" mass="16980">MTLSRTGTGAALLLAVALALWFFTGTDEKKNRAPPLVTLPEQDVPKVASPAPVVRKNGGDDYIGRWEGLDGRFMLIEKNAETEREPYAVTMRYDLDQAEQKFPVEMEGTSIFVQRNGSRYEFAPSDGGASSDTRLHERKDCLSTSRGETYCRG</sequence>